<proteinExistence type="predicted"/>
<dbReference type="PANTHER" id="PTHR35133:SF1">
    <property type="entry name" value="PROTEIN EFFECTOR OF TRANSCRIPTION 2-RELATED"/>
    <property type="match status" value="1"/>
</dbReference>
<gene>
    <name evidence="1" type="ORF">QJS04_geneDACA022675</name>
</gene>
<evidence type="ECO:0000313" key="2">
    <source>
        <dbReference type="Proteomes" id="UP001179952"/>
    </source>
</evidence>
<comment type="caution">
    <text evidence="1">The sequence shown here is derived from an EMBL/GenBank/DDBJ whole genome shotgun (WGS) entry which is preliminary data.</text>
</comment>
<name>A0AAV9BMN8_ACOGR</name>
<dbReference type="GO" id="GO:0006355">
    <property type="term" value="P:regulation of DNA-templated transcription"/>
    <property type="evidence" value="ECO:0007669"/>
    <property type="project" value="InterPro"/>
</dbReference>
<dbReference type="InterPro" id="IPR038909">
    <property type="entry name" value="Effector_transcript"/>
</dbReference>
<keyword evidence="2" id="KW-1185">Reference proteome</keyword>
<dbReference type="PANTHER" id="PTHR35133">
    <property type="entry name" value="PROTEIN EFFECTOR OF TRANSCRIPTION 2-RELATED"/>
    <property type="match status" value="1"/>
</dbReference>
<evidence type="ECO:0000313" key="1">
    <source>
        <dbReference type="EMBL" id="KAK1278008.1"/>
    </source>
</evidence>
<dbReference type="Pfam" id="PF19239">
    <property type="entry name" value="GIY_YIG_domain"/>
    <property type="match status" value="1"/>
</dbReference>
<dbReference type="AlphaFoldDB" id="A0AAV9BMN8"/>
<accession>A0AAV9BMN8</accession>
<reference evidence="1" key="2">
    <citation type="submission" date="2023-06" db="EMBL/GenBank/DDBJ databases">
        <authorList>
            <person name="Ma L."/>
            <person name="Liu K.-W."/>
            <person name="Li Z."/>
            <person name="Hsiao Y.-Y."/>
            <person name="Qi Y."/>
            <person name="Fu T."/>
            <person name="Tang G."/>
            <person name="Zhang D."/>
            <person name="Sun W.-H."/>
            <person name="Liu D.-K."/>
            <person name="Li Y."/>
            <person name="Chen G.-Z."/>
            <person name="Liu X.-D."/>
            <person name="Liao X.-Y."/>
            <person name="Jiang Y.-T."/>
            <person name="Yu X."/>
            <person name="Hao Y."/>
            <person name="Huang J."/>
            <person name="Zhao X.-W."/>
            <person name="Ke S."/>
            <person name="Chen Y.-Y."/>
            <person name="Wu W.-L."/>
            <person name="Hsu J.-L."/>
            <person name="Lin Y.-F."/>
            <person name="Huang M.-D."/>
            <person name="Li C.-Y."/>
            <person name="Huang L."/>
            <person name="Wang Z.-W."/>
            <person name="Zhao X."/>
            <person name="Zhong W.-Y."/>
            <person name="Peng D.-H."/>
            <person name="Ahmad S."/>
            <person name="Lan S."/>
            <person name="Zhang J.-S."/>
            <person name="Tsai W.-C."/>
            <person name="Van De Peer Y."/>
            <person name="Liu Z.-J."/>
        </authorList>
    </citation>
    <scope>NUCLEOTIDE SEQUENCE</scope>
    <source>
        <strain evidence="1">SCP</strain>
        <tissue evidence="1">Leaves</tissue>
    </source>
</reference>
<protein>
    <submittedName>
        <fullName evidence="1">Uncharacterized protein</fullName>
    </submittedName>
</protein>
<sequence length="355" mass="39732">MTHDKNKASDLESKILKRFDYAWNNAGNGHVRQLDILSRLDEIHSIEKHQSILTDLRKWLSPRIKKYVGAKITTSSPSNEDVYPDCKIIPRVFKTSKNCPSLVQPKGYSNDTMCGFRTVDGSVCGSRPDIEREENESMPVNRNSESDPVFCGWVGADGYVCKNEPISRRKRCEVHKGRRITKSVSNLVTPKESSPDVCGVTIADGSICMEPPVRGRKRCELHKGRRIMTKSSLVERNQISVPQAYQIVRPQGSSSDVCGLIIGDGSICMESPVHGRKSCELHKGRRIMTKSSLVERNQISVPQAYQIVRPQGSSSDVCGVIIEDGSICMESPVRGRKRCELHKGRRIVTKSSAYW</sequence>
<reference evidence="1" key="1">
    <citation type="journal article" date="2023" name="Nat. Commun.">
        <title>Diploid and tetraploid genomes of Acorus and the evolution of monocots.</title>
        <authorList>
            <person name="Ma L."/>
            <person name="Liu K.W."/>
            <person name="Li Z."/>
            <person name="Hsiao Y.Y."/>
            <person name="Qi Y."/>
            <person name="Fu T."/>
            <person name="Tang G.D."/>
            <person name="Zhang D."/>
            <person name="Sun W.H."/>
            <person name="Liu D.K."/>
            <person name="Li Y."/>
            <person name="Chen G.Z."/>
            <person name="Liu X.D."/>
            <person name="Liao X.Y."/>
            <person name="Jiang Y.T."/>
            <person name="Yu X."/>
            <person name="Hao Y."/>
            <person name="Huang J."/>
            <person name="Zhao X.W."/>
            <person name="Ke S."/>
            <person name="Chen Y.Y."/>
            <person name="Wu W.L."/>
            <person name="Hsu J.L."/>
            <person name="Lin Y.F."/>
            <person name="Huang M.D."/>
            <person name="Li C.Y."/>
            <person name="Huang L."/>
            <person name="Wang Z.W."/>
            <person name="Zhao X."/>
            <person name="Zhong W.Y."/>
            <person name="Peng D.H."/>
            <person name="Ahmad S."/>
            <person name="Lan S."/>
            <person name="Zhang J.S."/>
            <person name="Tsai W.C."/>
            <person name="Van de Peer Y."/>
            <person name="Liu Z.J."/>
        </authorList>
    </citation>
    <scope>NUCLEOTIDE SEQUENCE</scope>
    <source>
        <strain evidence="1">SCP</strain>
    </source>
</reference>
<organism evidence="1 2">
    <name type="scientific">Acorus gramineus</name>
    <name type="common">Dwarf sweet flag</name>
    <dbReference type="NCBI Taxonomy" id="55184"/>
    <lineage>
        <taxon>Eukaryota</taxon>
        <taxon>Viridiplantae</taxon>
        <taxon>Streptophyta</taxon>
        <taxon>Embryophyta</taxon>
        <taxon>Tracheophyta</taxon>
        <taxon>Spermatophyta</taxon>
        <taxon>Magnoliopsida</taxon>
        <taxon>Liliopsida</taxon>
        <taxon>Acoraceae</taxon>
        <taxon>Acorus</taxon>
    </lineage>
</organism>
<dbReference type="GO" id="GO:0003677">
    <property type="term" value="F:DNA binding"/>
    <property type="evidence" value="ECO:0007669"/>
    <property type="project" value="InterPro"/>
</dbReference>
<dbReference type="Proteomes" id="UP001179952">
    <property type="component" value="Unassembled WGS sequence"/>
</dbReference>
<dbReference type="EMBL" id="JAUJYN010000002">
    <property type="protein sequence ID" value="KAK1278008.1"/>
    <property type="molecule type" value="Genomic_DNA"/>
</dbReference>